<dbReference type="GO" id="GO:0017109">
    <property type="term" value="C:glutamate-cysteine ligase complex"/>
    <property type="evidence" value="ECO:0007669"/>
    <property type="project" value="TreeGrafter"/>
</dbReference>
<dbReference type="Proteomes" id="UP001164286">
    <property type="component" value="Unassembled WGS sequence"/>
</dbReference>
<organism evidence="12 13">
    <name type="scientific">Dioszegia hungarica</name>
    <dbReference type="NCBI Taxonomy" id="4972"/>
    <lineage>
        <taxon>Eukaryota</taxon>
        <taxon>Fungi</taxon>
        <taxon>Dikarya</taxon>
        <taxon>Basidiomycota</taxon>
        <taxon>Agaricomycotina</taxon>
        <taxon>Tremellomycetes</taxon>
        <taxon>Tremellales</taxon>
        <taxon>Bulleribasidiaceae</taxon>
        <taxon>Dioszegia</taxon>
    </lineage>
</organism>
<evidence type="ECO:0000256" key="8">
    <source>
        <dbReference type="ARBA" id="ARBA00030585"/>
    </source>
</evidence>
<evidence type="ECO:0000256" key="7">
    <source>
        <dbReference type="ARBA" id="ARBA00022840"/>
    </source>
</evidence>
<dbReference type="AlphaFoldDB" id="A0AA38H910"/>
<sequence length="708" mass="79657">MGLLALGTPLDWPETKLLAEHIRTHGITQFLHTWNRWKDSPGKGLLWGDEIEYMVVSFDDEKKKALLSLRQTEILTKLQSVTLDPALEKHKPASCATIPTFHPEYGRYMLESTPGCPFTGNPRDLVTVEADMRFRRQIIRSYLKPHELPVTVTSWPRLGADEGGFTEPPTFPSEKSSSKSQYVGDEITNPHARFPTLTANIRQRRGSLVDIRLPLFIDVNTEVPEGMKKELSGGVPPPAKPPAGMPYIHMDAMAFGMGCSCLQITFQAWNVEEASRVYDALVPIAPIMLALTAASPAYRGYLADVDARWNVIAASVDDRTEEERGLKPLKNDRYLIPKSRYDSVSLYISNDPRNLPEYQDTHVPIDQGVKERLMENGLEEPLATHIAHLYIRDPLVQFSETIDQYDEQSMDHFENIQSTNWQTIRFKPPPVNSPIGWRVEFRSMEVQMTDFENAAFSIFIVLLSRAIISFDLGFYMPISQVDENMQKAQQRDGARVNKYAFRRAVFPANTPRTPAYDMSSRPVSPPRSASTPNGRSSSVASAQHSRQTSAAGPSSPRPTRFNNGFSRDPHARDSSRASTCPSPTDEEEEEEIVEMTIDEVINGRGDYPGLMGLVNAYLNSVNVDLATKCELRRYLDLIKYRAKGELITPASWIRNFIVTHPKYNKDSKVTDEINYDLAKAIDEIERGVRLAPELLGRNYVGSGETGCL</sequence>
<evidence type="ECO:0000256" key="6">
    <source>
        <dbReference type="ARBA" id="ARBA00022741"/>
    </source>
</evidence>
<feature type="compositionally biased region" description="Polar residues" evidence="11">
    <location>
        <begin position="533"/>
        <end position="552"/>
    </location>
</feature>
<protein>
    <recommendedName>
        <fullName evidence="3 10">Glutamate--cysteine ligase</fullName>
        <ecNumber evidence="3 10">6.3.2.2</ecNumber>
    </recommendedName>
    <alternativeName>
        <fullName evidence="9 10">Gamma-ECS</fullName>
    </alternativeName>
    <alternativeName>
        <fullName evidence="8 10">Gamma-glutamylcysteine synthetase</fullName>
    </alternativeName>
</protein>
<feature type="region of interest" description="Disordered" evidence="11">
    <location>
        <begin position="510"/>
        <end position="591"/>
    </location>
</feature>
<keyword evidence="13" id="KW-1185">Reference proteome</keyword>
<gene>
    <name evidence="12" type="ORF">MKK02DRAFT_37731</name>
</gene>
<keyword evidence="5 10" id="KW-0317">Glutathione biosynthesis</keyword>
<dbReference type="PANTHER" id="PTHR11164">
    <property type="entry name" value="GLUTAMATE CYSTEINE LIGASE"/>
    <property type="match status" value="1"/>
</dbReference>
<dbReference type="EMBL" id="JAKWFO010000006">
    <property type="protein sequence ID" value="KAI9634856.1"/>
    <property type="molecule type" value="Genomic_DNA"/>
</dbReference>
<comment type="similarity">
    <text evidence="2 10">Belongs to the glutamate--cysteine ligase type 3 family.</text>
</comment>
<evidence type="ECO:0000256" key="10">
    <source>
        <dbReference type="RuleBase" id="RU367135"/>
    </source>
</evidence>
<dbReference type="GO" id="GO:0006750">
    <property type="term" value="P:glutathione biosynthetic process"/>
    <property type="evidence" value="ECO:0007669"/>
    <property type="project" value="UniProtKB-UniRule"/>
</dbReference>
<keyword evidence="7 10" id="KW-0067">ATP-binding</keyword>
<dbReference type="Gene3D" id="1.10.8.960">
    <property type="match status" value="1"/>
</dbReference>
<evidence type="ECO:0000256" key="11">
    <source>
        <dbReference type="SAM" id="MobiDB-lite"/>
    </source>
</evidence>
<feature type="compositionally biased region" description="Low complexity" evidence="11">
    <location>
        <begin position="519"/>
        <end position="532"/>
    </location>
</feature>
<dbReference type="Gene3D" id="3.30.590.50">
    <property type="match status" value="2"/>
</dbReference>
<evidence type="ECO:0000256" key="4">
    <source>
        <dbReference type="ARBA" id="ARBA00022598"/>
    </source>
</evidence>
<proteinExistence type="inferred from homology"/>
<comment type="pathway">
    <text evidence="1 10">Sulfur metabolism; glutathione biosynthesis; glutathione from L-cysteine and L-glutamate: step 1/2.</text>
</comment>
<accession>A0AA38H910</accession>
<evidence type="ECO:0000313" key="12">
    <source>
        <dbReference type="EMBL" id="KAI9634856.1"/>
    </source>
</evidence>
<dbReference type="EC" id="6.3.2.2" evidence="3 10"/>
<dbReference type="RefSeq" id="XP_052944633.1">
    <property type="nucleotide sequence ID" value="XM_053089764.1"/>
</dbReference>
<evidence type="ECO:0000256" key="3">
    <source>
        <dbReference type="ARBA" id="ARBA00012220"/>
    </source>
</evidence>
<dbReference type="GO" id="GO:0005524">
    <property type="term" value="F:ATP binding"/>
    <property type="evidence" value="ECO:0007669"/>
    <property type="project" value="UniProtKB-UniRule"/>
</dbReference>
<keyword evidence="6 10" id="KW-0547">Nucleotide-binding</keyword>
<dbReference type="GeneID" id="77728969"/>
<comment type="caution">
    <text evidence="12">The sequence shown here is derived from an EMBL/GenBank/DDBJ whole genome shotgun (WGS) entry which is preliminary data.</text>
</comment>
<dbReference type="Pfam" id="PF03074">
    <property type="entry name" value="GCS"/>
    <property type="match status" value="1"/>
</dbReference>
<dbReference type="GO" id="GO:0004357">
    <property type="term" value="F:glutamate-cysteine ligase activity"/>
    <property type="evidence" value="ECO:0007669"/>
    <property type="project" value="UniProtKB-UniRule"/>
</dbReference>
<evidence type="ECO:0000256" key="2">
    <source>
        <dbReference type="ARBA" id="ARBA00008100"/>
    </source>
</evidence>
<dbReference type="SUPFAM" id="SSF55931">
    <property type="entry name" value="Glutamine synthetase/guanido kinase"/>
    <property type="match status" value="1"/>
</dbReference>
<evidence type="ECO:0000256" key="1">
    <source>
        <dbReference type="ARBA" id="ARBA00005006"/>
    </source>
</evidence>
<dbReference type="FunFam" id="3.30.590.50:FF:000002">
    <property type="entry name" value="Glutamate--cysteine ligase catalytic subunit"/>
    <property type="match status" value="1"/>
</dbReference>
<dbReference type="InterPro" id="IPR004308">
    <property type="entry name" value="GCS"/>
</dbReference>
<evidence type="ECO:0000313" key="13">
    <source>
        <dbReference type="Proteomes" id="UP001164286"/>
    </source>
</evidence>
<dbReference type="InterPro" id="IPR014746">
    <property type="entry name" value="Gln_synth/guanido_kin_cat_dom"/>
</dbReference>
<reference evidence="12" key="1">
    <citation type="journal article" date="2022" name="G3 (Bethesda)">
        <title>High quality genome of the basidiomycete yeast Dioszegia hungarica PDD-24b-2 isolated from cloud water.</title>
        <authorList>
            <person name="Jarrige D."/>
            <person name="Haridas S."/>
            <person name="Bleykasten-Grosshans C."/>
            <person name="Joly M."/>
            <person name="Nadalig T."/>
            <person name="Sancelme M."/>
            <person name="Vuilleumier S."/>
            <person name="Grigoriev I.V."/>
            <person name="Amato P."/>
            <person name="Bringel F."/>
        </authorList>
    </citation>
    <scope>NUCLEOTIDE SEQUENCE</scope>
    <source>
        <strain evidence="12">PDD-24b-2</strain>
    </source>
</reference>
<name>A0AA38H910_9TREE</name>
<dbReference type="PANTHER" id="PTHR11164:SF0">
    <property type="entry name" value="GLUTAMATE--CYSTEINE LIGASE CATALYTIC SUBUNIT"/>
    <property type="match status" value="1"/>
</dbReference>
<evidence type="ECO:0000256" key="9">
    <source>
        <dbReference type="ARBA" id="ARBA00032122"/>
    </source>
</evidence>
<evidence type="ECO:0000256" key="5">
    <source>
        <dbReference type="ARBA" id="ARBA00022684"/>
    </source>
</evidence>
<comment type="catalytic activity">
    <reaction evidence="10">
        <text>L-cysteine + L-glutamate + ATP = gamma-L-glutamyl-L-cysteine + ADP + phosphate + H(+)</text>
        <dbReference type="Rhea" id="RHEA:13285"/>
        <dbReference type="ChEBI" id="CHEBI:15378"/>
        <dbReference type="ChEBI" id="CHEBI:29985"/>
        <dbReference type="ChEBI" id="CHEBI:30616"/>
        <dbReference type="ChEBI" id="CHEBI:35235"/>
        <dbReference type="ChEBI" id="CHEBI:43474"/>
        <dbReference type="ChEBI" id="CHEBI:58173"/>
        <dbReference type="ChEBI" id="CHEBI:456216"/>
        <dbReference type="EC" id="6.3.2.2"/>
    </reaction>
</comment>
<keyword evidence="4 10" id="KW-0436">Ligase</keyword>
<dbReference type="FunFam" id="3.30.590.50:FF:000001">
    <property type="entry name" value="Glutamate-cysteine ligase Gcs1"/>
    <property type="match status" value="1"/>
</dbReference>